<dbReference type="Proteomes" id="UP000654918">
    <property type="component" value="Unassembled WGS sequence"/>
</dbReference>
<evidence type="ECO:0000313" key="1">
    <source>
        <dbReference type="EMBL" id="KAF6831109.1"/>
    </source>
</evidence>
<name>A0A8H6NF49_9PEZI</name>
<dbReference type="AlphaFoldDB" id="A0A8H6NF49"/>
<organism evidence="1 2">
    <name type="scientific">Colletotrichum plurivorum</name>
    <dbReference type="NCBI Taxonomy" id="2175906"/>
    <lineage>
        <taxon>Eukaryota</taxon>
        <taxon>Fungi</taxon>
        <taxon>Dikarya</taxon>
        <taxon>Ascomycota</taxon>
        <taxon>Pezizomycotina</taxon>
        <taxon>Sordariomycetes</taxon>
        <taxon>Hypocreomycetidae</taxon>
        <taxon>Glomerellales</taxon>
        <taxon>Glomerellaceae</taxon>
        <taxon>Colletotrichum</taxon>
        <taxon>Colletotrichum orchidearum species complex</taxon>
    </lineage>
</organism>
<reference evidence="1" key="1">
    <citation type="journal article" date="2020" name="Phytopathology">
        <title>Genome Sequence Resources of Colletotrichum truncatum, C. plurivorum, C. musicola, and C. sojae: Four Species Pathogenic to Soybean (Glycine max).</title>
        <authorList>
            <person name="Rogerio F."/>
            <person name="Boufleur T.R."/>
            <person name="Ciampi-Guillardi M."/>
            <person name="Sukno S.A."/>
            <person name="Thon M.R."/>
            <person name="Massola Junior N.S."/>
            <person name="Baroncelli R."/>
        </authorList>
    </citation>
    <scope>NUCLEOTIDE SEQUENCE</scope>
    <source>
        <strain evidence="1">LFN00145</strain>
    </source>
</reference>
<gene>
    <name evidence="1" type="ORF">CPLU01_06932</name>
</gene>
<accession>A0A8H6NF49</accession>
<sequence>MFCELLMKEPRCYPLRSGIFLIAEDGLHRGRCKGDKTISRRAAQRKVTRRKTFTGRLTESEDLQLLANVKGVLAASKRAREPRTAKQTGCRLTWNQKVPQSRIEGASSPQS</sequence>
<evidence type="ECO:0000313" key="2">
    <source>
        <dbReference type="Proteomes" id="UP000654918"/>
    </source>
</evidence>
<protein>
    <submittedName>
        <fullName evidence="1">Uncharacterized protein</fullName>
    </submittedName>
</protein>
<keyword evidence="2" id="KW-1185">Reference proteome</keyword>
<proteinExistence type="predicted"/>
<comment type="caution">
    <text evidence="1">The sequence shown here is derived from an EMBL/GenBank/DDBJ whole genome shotgun (WGS) entry which is preliminary data.</text>
</comment>
<dbReference type="EMBL" id="WIGO01000085">
    <property type="protein sequence ID" value="KAF6831109.1"/>
    <property type="molecule type" value="Genomic_DNA"/>
</dbReference>